<keyword evidence="1" id="KW-1133">Transmembrane helix</keyword>
<protein>
    <submittedName>
        <fullName evidence="2">Uncharacterized protein</fullName>
    </submittedName>
</protein>
<sequence>YTDPSGYLFKKLFKKLKPFASLIVGAALIYFTGGTASWFASSWYGAASAGAIAGATGAAVNGGNILKGALTGAASAAAFYGVGTAFDKVEFGSMLHAGKIAAHGLVGGVMAEL</sequence>
<organism evidence="2 3">
    <name type="scientific">Pseudoalteromonas rubra</name>
    <dbReference type="NCBI Taxonomy" id="43658"/>
    <lineage>
        <taxon>Bacteria</taxon>
        <taxon>Pseudomonadati</taxon>
        <taxon>Pseudomonadota</taxon>
        <taxon>Gammaproteobacteria</taxon>
        <taxon>Alteromonadales</taxon>
        <taxon>Pseudoalteromonadaceae</taxon>
        <taxon>Pseudoalteromonas</taxon>
    </lineage>
</organism>
<evidence type="ECO:0000313" key="2">
    <source>
        <dbReference type="EMBL" id="KJZ02716.1"/>
    </source>
</evidence>
<evidence type="ECO:0000313" key="3">
    <source>
        <dbReference type="Proteomes" id="UP000033452"/>
    </source>
</evidence>
<proteinExistence type="predicted"/>
<keyword evidence="1" id="KW-0812">Transmembrane</keyword>
<dbReference type="Proteomes" id="UP000033452">
    <property type="component" value="Unassembled WGS sequence"/>
</dbReference>
<gene>
    <name evidence="2" type="ORF">TW77_23990</name>
</gene>
<dbReference type="AlphaFoldDB" id="A0A0F4Q4V1"/>
<dbReference type="EMBL" id="JXYA01000146">
    <property type="protein sequence ID" value="KJZ02716.1"/>
    <property type="molecule type" value="Genomic_DNA"/>
</dbReference>
<evidence type="ECO:0000256" key="1">
    <source>
        <dbReference type="SAM" id="Phobius"/>
    </source>
</evidence>
<name>A0A0F4Q4V1_9GAMM</name>
<dbReference type="PATRIC" id="fig|43658.5.peg.5112"/>
<feature type="non-terminal residue" evidence="2">
    <location>
        <position position="1"/>
    </location>
</feature>
<comment type="caution">
    <text evidence="2">The sequence shown here is derived from an EMBL/GenBank/DDBJ whole genome shotgun (WGS) entry which is preliminary data.</text>
</comment>
<dbReference type="RefSeq" id="WP_046007496.1">
    <property type="nucleotide sequence ID" value="NZ_JXYA01000146.1"/>
</dbReference>
<reference evidence="2 3" key="1">
    <citation type="journal article" date="2015" name="BMC Genomics">
        <title>Genome mining reveals unlocked bioactive potential of marine Gram-negative bacteria.</title>
        <authorList>
            <person name="Machado H."/>
            <person name="Sonnenschein E.C."/>
            <person name="Melchiorsen J."/>
            <person name="Gram L."/>
        </authorList>
    </citation>
    <scope>NUCLEOTIDE SEQUENCE [LARGE SCALE GENOMIC DNA]</scope>
    <source>
        <strain evidence="2 3">S2471</strain>
    </source>
</reference>
<accession>A0A0F4Q4V1</accession>
<keyword evidence="1" id="KW-0472">Membrane</keyword>
<feature type="transmembrane region" description="Helical" evidence="1">
    <location>
        <begin position="19"/>
        <end position="40"/>
    </location>
</feature>
<keyword evidence="3" id="KW-1185">Reference proteome</keyword>